<dbReference type="STRING" id="1300342.I596_1416"/>
<evidence type="ECO:0000256" key="2">
    <source>
        <dbReference type="SAM" id="SignalP"/>
    </source>
</evidence>
<accession>A0A160DTD0</accession>
<dbReference type="EMBL" id="CP015249">
    <property type="protein sequence ID" value="ANB17444.1"/>
    <property type="molecule type" value="Genomic_DNA"/>
</dbReference>
<evidence type="ECO:0000259" key="3">
    <source>
        <dbReference type="Pfam" id="PF13229"/>
    </source>
</evidence>
<dbReference type="SUPFAM" id="SSF51126">
    <property type="entry name" value="Pectin lyase-like"/>
    <property type="match status" value="1"/>
</dbReference>
<dbReference type="Gene3D" id="2.160.20.10">
    <property type="entry name" value="Single-stranded right-handed beta-helix, Pectin lyase-like"/>
    <property type="match status" value="1"/>
</dbReference>
<keyword evidence="2" id="KW-0732">Signal</keyword>
<feature type="compositionally biased region" description="Low complexity" evidence="1">
    <location>
        <begin position="60"/>
        <end position="72"/>
    </location>
</feature>
<dbReference type="NCBIfam" id="NF041518">
    <property type="entry name" value="choice_anch_Q"/>
    <property type="match status" value="1"/>
</dbReference>
<protein>
    <submittedName>
        <fullName evidence="4">Polymorphic outer membrane protein</fullName>
    </submittedName>
</protein>
<gene>
    <name evidence="4" type="ORF">I596_1416</name>
</gene>
<feature type="region of interest" description="Disordered" evidence="1">
    <location>
        <begin position="60"/>
        <end position="86"/>
    </location>
</feature>
<dbReference type="InterPro" id="IPR012334">
    <property type="entry name" value="Pectin_lyas_fold"/>
</dbReference>
<dbReference type="PROSITE" id="PS51318">
    <property type="entry name" value="TAT"/>
    <property type="match status" value="1"/>
</dbReference>
<dbReference type="PANTHER" id="PTHR11319">
    <property type="entry name" value="G PROTEIN-COUPLED RECEPTOR-RELATED"/>
    <property type="match status" value="1"/>
</dbReference>
<dbReference type="OrthoDB" id="6057622at2"/>
<dbReference type="AlphaFoldDB" id="A0A160DTD0"/>
<dbReference type="Pfam" id="PF13229">
    <property type="entry name" value="Beta_helix"/>
    <property type="match status" value="1"/>
</dbReference>
<dbReference type="InterPro" id="IPR039448">
    <property type="entry name" value="Beta_helix"/>
</dbReference>
<evidence type="ECO:0000313" key="5">
    <source>
        <dbReference type="Proteomes" id="UP000076830"/>
    </source>
</evidence>
<dbReference type="InterPro" id="IPR059226">
    <property type="entry name" value="Choice_anch_Q_dom"/>
</dbReference>
<evidence type="ECO:0000313" key="4">
    <source>
        <dbReference type="EMBL" id="ANB17444.1"/>
    </source>
</evidence>
<organism evidence="4 5">
    <name type="scientific">Dokdonella koreensis DS-123</name>
    <dbReference type="NCBI Taxonomy" id="1300342"/>
    <lineage>
        <taxon>Bacteria</taxon>
        <taxon>Pseudomonadati</taxon>
        <taxon>Pseudomonadota</taxon>
        <taxon>Gammaproteobacteria</taxon>
        <taxon>Lysobacterales</taxon>
        <taxon>Rhodanobacteraceae</taxon>
        <taxon>Dokdonella</taxon>
    </lineage>
</organism>
<name>A0A160DTD0_9GAMM</name>
<keyword evidence="5" id="KW-1185">Reference proteome</keyword>
<dbReference type="InterPro" id="IPR011050">
    <property type="entry name" value="Pectin_lyase_fold/virulence"/>
</dbReference>
<dbReference type="RefSeq" id="WP_067645652.1">
    <property type="nucleotide sequence ID" value="NZ_CP015249.1"/>
</dbReference>
<feature type="domain" description="Right handed beta helix" evidence="3">
    <location>
        <begin position="307"/>
        <end position="387"/>
    </location>
</feature>
<feature type="signal peptide" evidence="2">
    <location>
        <begin position="1"/>
        <end position="36"/>
    </location>
</feature>
<dbReference type="KEGG" id="dko:I596_1416"/>
<evidence type="ECO:0000256" key="1">
    <source>
        <dbReference type="SAM" id="MobiDB-lite"/>
    </source>
</evidence>
<feature type="chain" id="PRO_5007813801" evidence="2">
    <location>
        <begin position="37"/>
        <end position="519"/>
    </location>
</feature>
<dbReference type="InterPro" id="IPR006626">
    <property type="entry name" value="PbH1"/>
</dbReference>
<proteinExistence type="predicted"/>
<dbReference type="SMART" id="SM00710">
    <property type="entry name" value="PbH1"/>
    <property type="match status" value="5"/>
</dbReference>
<dbReference type="Proteomes" id="UP000076830">
    <property type="component" value="Chromosome"/>
</dbReference>
<reference evidence="4 5" key="1">
    <citation type="submission" date="2016-04" db="EMBL/GenBank/DDBJ databases">
        <title>Complete genome sequence of Dokdonella koreensis DS-123T.</title>
        <authorList>
            <person name="Kim J.F."/>
            <person name="Lee H."/>
            <person name="Kwak M.-J."/>
        </authorList>
    </citation>
    <scope>NUCLEOTIDE SEQUENCE [LARGE SCALE GENOMIC DNA]</scope>
    <source>
        <strain evidence="4 5">DS-123</strain>
    </source>
</reference>
<dbReference type="PANTHER" id="PTHR11319:SF35">
    <property type="entry name" value="OUTER MEMBRANE PROTEIN PMPC-RELATED"/>
    <property type="match status" value="1"/>
</dbReference>
<dbReference type="InterPro" id="IPR006311">
    <property type="entry name" value="TAT_signal"/>
</dbReference>
<sequence length="519" mass="51785">MKPTPTSFASLPRRTALATCLGAIIAAAGTCAPVTAAARPLAGASPAETLALRRQLFSAPRAPRAARHPAPAGGTTRPVTSCADDGSPGSLRAVVAGAGDGDTIDLSALTCSTITLAGGEIVATAENLTLVGPGSAALAIDGDGQGRVLVHQGEGQLAVSGLSLVNGVVATGSDYEGGCLWSYGDVALDQVTISGCRITDAPFGIGAGVRALGSVSATDTTISDCRILVGGAAGASAISAEENVTLVDSRLSGNIVAVTGTYDYGYIYFGAVNTWGQLTMTRSTVSANRSYLTNPDLSDSHVWGGGVTTHGGGTIVASTIDDNHARDLGGGVTIDGSQGLTIISSTISGNSAARGGGVLVMPLSRSVAIRNSTITRNTAQTGGGVYFDEPYDPLLVELQSTILAGNTAPGGADIGKRDRLSIYGANNLVLAVGNGVVLPADTLQADPKLAPLAENGGPTRTHALAAGSPARDAGNDYFGLGTDQRGPGHARVAGAEADIGSYEAQAATDAIFRSGLDAD</sequence>